<dbReference type="EMBL" id="JAYMYJ010000029">
    <property type="protein sequence ID" value="MEB4589958.1"/>
    <property type="molecule type" value="Genomic_DNA"/>
</dbReference>
<feature type="region of interest" description="Disordered" evidence="1">
    <location>
        <begin position="1"/>
        <end position="23"/>
    </location>
</feature>
<protein>
    <submittedName>
        <fullName evidence="2">Phosphotransferase</fullName>
    </submittedName>
</protein>
<evidence type="ECO:0000256" key="1">
    <source>
        <dbReference type="SAM" id="MobiDB-lite"/>
    </source>
</evidence>
<comment type="caution">
    <text evidence="2">The sequence shown here is derived from an EMBL/GenBank/DDBJ whole genome shotgun (WGS) entry which is preliminary data.</text>
</comment>
<reference evidence="3" key="1">
    <citation type="submission" date="2023-07" db="EMBL/GenBank/DDBJ databases">
        <title>The carbon used by Thiothrix.</title>
        <authorList>
            <person name="Chen L."/>
        </authorList>
    </citation>
    <scope>NUCLEOTIDE SEQUENCE [LARGE SCALE GENOMIC DNA]</scope>
</reference>
<sequence length="356" mass="39809">MQTSAQASIGNPVPPQTRTSASRPPVFSKEQIAQICQASMKQAPARVSFPGGRSRSSCQVTLADGQRIILSRRADARARQESDILNLLGSHQAAAPHLLATYQDDVLIQEEIIGQRLSLRLQQADAAASFSLLGGALGALAKIQQIASQAGLDNQLAVLGSDEAWLKTFLRQPFLIGNALKIPVSRRLDVRQLYIVLQCRTPRFVKWDSRPGNAMVTPHNRVVWFDWEHAGARNRLDDMAWLLGDEFTPDNPLVERELIKRFLPHFADDLNGQEAMRYLMAYGTFHLVVRLGLILKNKGDNDWWDPTYCLEQDKIGVTLECAQRLCSKGSRWAQTESLLQPLAGWFEKVSKELETL</sequence>
<keyword evidence="3" id="KW-1185">Reference proteome</keyword>
<dbReference type="Proteomes" id="UP001308005">
    <property type="component" value="Unassembled WGS sequence"/>
</dbReference>
<gene>
    <name evidence="2" type="ORF">VSS37_03110</name>
</gene>
<accession>A0ABU6CUA9</accession>
<evidence type="ECO:0000313" key="3">
    <source>
        <dbReference type="Proteomes" id="UP001308005"/>
    </source>
</evidence>
<reference evidence="2 3" key="2">
    <citation type="submission" date="2024-01" db="EMBL/GenBank/DDBJ databases">
        <authorList>
            <person name="Xie X."/>
        </authorList>
    </citation>
    <scope>NUCLEOTIDE SEQUENCE [LARGE SCALE GENOMIC DNA]</scope>
    <source>
        <strain evidence="2">SCUT-1</strain>
    </source>
</reference>
<proteinExistence type="predicted"/>
<dbReference type="SUPFAM" id="SSF56112">
    <property type="entry name" value="Protein kinase-like (PK-like)"/>
    <property type="match status" value="1"/>
</dbReference>
<name>A0ABU6CUA9_9GAMM</name>
<dbReference type="RefSeq" id="WP_324693180.1">
    <property type="nucleotide sequence ID" value="NZ_JAYMYJ010000029.1"/>
</dbReference>
<organism evidence="2 3">
    <name type="scientific">Candidatus Thiothrix phosphatis</name>
    <dbReference type="NCBI Taxonomy" id="3112415"/>
    <lineage>
        <taxon>Bacteria</taxon>
        <taxon>Pseudomonadati</taxon>
        <taxon>Pseudomonadota</taxon>
        <taxon>Gammaproteobacteria</taxon>
        <taxon>Thiotrichales</taxon>
        <taxon>Thiotrichaceae</taxon>
        <taxon>Thiothrix</taxon>
    </lineage>
</organism>
<dbReference type="Gene3D" id="3.90.1200.10">
    <property type="match status" value="1"/>
</dbReference>
<dbReference type="InterPro" id="IPR011009">
    <property type="entry name" value="Kinase-like_dom_sf"/>
</dbReference>
<evidence type="ECO:0000313" key="2">
    <source>
        <dbReference type="EMBL" id="MEB4589958.1"/>
    </source>
</evidence>